<comment type="caution">
    <text evidence="2">The sequence shown here is derived from an EMBL/GenBank/DDBJ whole genome shotgun (WGS) entry which is preliminary data.</text>
</comment>
<dbReference type="AlphaFoldDB" id="A0A3L6P404"/>
<reference evidence="2 3" key="1">
    <citation type="journal article" date="2018" name="Sci. Rep.">
        <title>Characterisation of pathogen-specific regions and novel effector candidates in Fusarium oxysporum f. sp. cepae.</title>
        <authorList>
            <person name="Armitage A.D."/>
            <person name="Taylor A."/>
            <person name="Sobczyk M.K."/>
            <person name="Baxter L."/>
            <person name="Greenfield B.P."/>
            <person name="Bates H.J."/>
            <person name="Wilson F."/>
            <person name="Jackson A.C."/>
            <person name="Ott S."/>
            <person name="Harrison R.J."/>
            <person name="Clarkson J.P."/>
        </authorList>
    </citation>
    <scope>NUCLEOTIDE SEQUENCE [LARGE SCALE GENOMIC DNA]</scope>
    <source>
        <strain evidence="2 3">FoC_Fus2</strain>
    </source>
</reference>
<evidence type="ECO:0000313" key="3">
    <source>
        <dbReference type="Proteomes" id="UP000270866"/>
    </source>
</evidence>
<dbReference type="EMBL" id="MRCU01000002">
    <property type="protein sequence ID" value="RKK26182.1"/>
    <property type="molecule type" value="Genomic_DNA"/>
</dbReference>
<accession>A0A3L6P404</accession>
<feature type="region of interest" description="Disordered" evidence="1">
    <location>
        <begin position="1"/>
        <end position="23"/>
    </location>
</feature>
<evidence type="ECO:0000313" key="2">
    <source>
        <dbReference type="EMBL" id="RKK26182.1"/>
    </source>
</evidence>
<organism evidence="2 3">
    <name type="scientific">Fusarium oxysporum f. sp. cepae</name>
    <dbReference type="NCBI Taxonomy" id="396571"/>
    <lineage>
        <taxon>Eukaryota</taxon>
        <taxon>Fungi</taxon>
        <taxon>Dikarya</taxon>
        <taxon>Ascomycota</taxon>
        <taxon>Pezizomycotina</taxon>
        <taxon>Sordariomycetes</taxon>
        <taxon>Hypocreomycetidae</taxon>
        <taxon>Hypocreales</taxon>
        <taxon>Nectriaceae</taxon>
        <taxon>Fusarium</taxon>
        <taxon>Fusarium oxysporum species complex</taxon>
    </lineage>
</organism>
<sequence>MTEDVLYGQTGRKDGHNRSKDVQKVAGAANALAENEDVLKLGPGDPLELVGCSDAIYYCGRCKRAQPDGGLLVAATDSERERG</sequence>
<evidence type="ECO:0000256" key="1">
    <source>
        <dbReference type="SAM" id="MobiDB-lite"/>
    </source>
</evidence>
<proteinExistence type="predicted"/>
<feature type="compositionally biased region" description="Basic and acidic residues" evidence="1">
    <location>
        <begin position="11"/>
        <end position="23"/>
    </location>
</feature>
<name>A0A3L6P404_FUSOX</name>
<protein>
    <submittedName>
        <fullName evidence="2">Uncharacterized protein</fullName>
    </submittedName>
</protein>
<dbReference type="Proteomes" id="UP000270866">
    <property type="component" value="Chromosome 4"/>
</dbReference>
<gene>
    <name evidence="2" type="ORF">BFJ65_g4077</name>
</gene>